<dbReference type="EC" id="2.3.1.225" evidence="7"/>
<proteinExistence type="inferred from homology"/>
<feature type="transmembrane region" description="Helical" evidence="7">
    <location>
        <begin position="20"/>
        <end position="44"/>
    </location>
</feature>
<evidence type="ECO:0000256" key="7">
    <source>
        <dbReference type="RuleBase" id="RU079119"/>
    </source>
</evidence>
<evidence type="ECO:0000256" key="2">
    <source>
        <dbReference type="ARBA" id="ARBA00022679"/>
    </source>
</evidence>
<reference evidence="9" key="1">
    <citation type="submission" date="2023-08" db="EMBL/GenBank/DDBJ databases">
        <authorList>
            <person name="Chen Y."/>
            <person name="Shah S."/>
            <person name="Dougan E. K."/>
            <person name="Thang M."/>
            <person name="Chan C."/>
        </authorList>
    </citation>
    <scope>NUCLEOTIDE SEQUENCE</scope>
</reference>
<keyword evidence="5 7" id="KW-0472">Membrane</keyword>
<evidence type="ECO:0000256" key="1">
    <source>
        <dbReference type="ARBA" id="ARBA00004141"/>
    </source>
</evidence>
<dbReference type="GO" id="GO:0016020">
    <property type="term" value="C:membrane"/>
    <property type="evidence" value="ECO:0007669"/>
    <property type="project" value="UniProtKB-SubCell"/>
</dbReference>
<keyword evidence="2 7" id="KW-0808">Transferase</keyword>
<keyword evidence="6 7" id="KW-0012">Acyltransferase</keyword>
<accession>A0AA36IDW6</accession>
<protein>
    <recommendedName>
        <fullName evidence="7">Palmitoyltransferase</fullName>
        <ecNumber evidence="7">2.3.1.225</ecNumber>
    </recommendedName>
</protein>
<dbReference type="EMBL" id="CAUJNA010001177">
    <property type="protein sequence ID" value="CAJ1384983.1"/>
    <property type="molecule type" value="Genomic_DNA"/>
</dbReference>
<evidence type="ECO:0000259" key="8">
    <source>
        <dbReference type="Pfam" id="PF01529"/>
    </source>
</evidence>
<evidence type="ECO:0000256" key="4">
    <source>
        <dbReference type="ARBA" id="ARBA00022989"/>
    </source>
</evidence>
<name>A0AA36IDW6_9DINO</name>
<comment type="caution">
    <text evidence="9">The sequence shown here is derived from an EMBL/GenBank/DDBJ whole genome shotgun (WGS) entry which is preliminary data.</text>
</comment>
<dbReference type="Pfam" id="PF01529">
    <property type="entry name" value="DHHC"/>
    <property type="match status" value="1"/>
</dbReference>
<dbReference type="GO" id="GO:0019706">
    <property type="term" value="F:protein-cysteine S-palmitoyltransferase activity"/>
    <property type="evidence" value="ECO:0007669"/>
    <property type="project" value="UniProtKB-EC"/>
</dbReference>
<evidence type="ECO:0000256" key="6">
    <source>
        <dbReference type="ARBA" id="ARBA00023315"/>
    </source>
</evidence>
<evidence type="ECO:0000256" key="5">
    <source>
        <dbReference type="ARBA" id="ARBA00023136"/>
    </source>
</evidence>
<keyword evidence="10" id="KW-1185">Reference proteome</keyword>
<keyword evidence="3 7" id="KW-0812">Transmembrane</keyword>
<dbReference type="PANTHER" id="PTHR12246">
    <property type="entry name" value="PALMITOYLTRANSFERASE ZDHHC16"/>
    <property type="match status" value="1"/>
</dbReference>
<dbReference type="InterPro" id="IPR039859">
    <property type="entry name" value="PFA4/ZDH16/20/ERF2-like"/>
</dbReference>
<organism evidence="9 10">
    <name type="scientific">Effrenium voratum</name>
    <dbReference type="NCBI Taxonomy" id="2562239"/>
    <lineage>
        <taxon>Eukaryota</taxon>
        <taxon>Sar</taxon>
        <taxon>Alveolata</taxon>
        <taxon>Dinophyceae</taxon>
        <taxon>Suessiales</taxon>
        <taxon>Symbiodiniaceae</taxon>
        <taxon>Effrenium</taxon>
    </lineage>
</organism>
<feature type="transmembrane region" description="Helical" evidence="7">
    <location>
        <begin position="196"/>
        <end position="221"/>
    </location>
</feature>
<evidence type="ECO:0000256" key="3">
    <source>
        <dbReference type="ARBA" id="ARBA00022692"/>
    </source>
</evidence>
<keyword evidence="4 7" id="KW-1133">Transmembrane helix</keyword>
<feature type="transmembrane region" description="Helical" evidence="7">
    <location>
        <begin position="150"/>
        <end position="175"/>
    </location>
</feature>
<feature type="transmembrane region" description="Helical" evidence="7">
    <location>
        <begin position="56"/>
        <end position="76"/>
    </location>
</feature>
<evidence type="ECO:0000313" key="9">
    <source>
        <dbReference type="EMBL" id="CAJ1384983.1"/>
    </source>
</evidence>
<sequence length="493" mass="55743">FLTGCCNLCLDFMDVLLRVLGPLLVVLAVSLISFVAYTFFTVLIPYFADGGTPLPLLLAELALGCFLLVNLLYNYAMAICLNAGTPPESAGDSAKDAELGVVGFGCTKECQKCFRSKPPRAHHCSVCKRCVLKMDHHCPWINNCVGFNNYRYFCLFMLYLALGCLYVVVMGYHLFLRSVVPLRRRPAKMSFADAQCMTLSWLISLCIFLALCLLGGFHLYLVLTNQTTIEFHVNLTNRHLARRKGESYRNPYDLGWSRNFQQVFGPNKFFHFLWMMPYLAKRPMAWLEFAVSLVELKVAKEEGFHLPGGNADTNSALIAFSGTKPLDLKAARARSQGCLRPGGALDRVLKLRKENDLERLIDVLVRAAPDQRHDALRYFKQPYNAHRAKMAPRYIDEDHRRRLVLQVLKRYPVCDIYDLVRVDEKLWANISRELGGLSYGVAMKAAMDVIAESMTPLERATFWASVGTRQRAADQGRSVVFAAQDSPQQPLHF</sequence>
<evidence type="ECO:0000313" key="10">
    <source>
        <dbReference type="Proteomes" id="UP001178507"/>
    </source>
</evidence>
<gene>
    <name evidence="9" type="ORF">EVOR1521_LOCUS11693</name>
</gene>
<comment type="subcellular location">
    <subcellularLocation>
        <location evidence="1">Membrane</location>
        <topology evidence="1">Multi-pass membrane protein</topology>
    </subcellularLocation>
</comment>
<comment type="catalytic activity">
    <reaction evidence="7">
        <text>L-cysteinyl-[protein] + hexadecanoyl-CoA = S-hexadecanoyl-L-cysteinyl-[protein] + CoA</text>
        <dbReference type="Rhea" id="RHEA:36683"/>
        <dbReference type="Rhea" id="RHEA-COMP:10131"/>
        <dbReference type="Rhea" id="RHEA-COMP:11032"/>
        <dbReference type="ChEBI" id="CHEBI:29950"/>
        <dbReference type="ChEBI" id="CHEBI:57287"/>
        <dbReference type="ChEBI" id="CHEBI:57379"/>
        <dbReference type="ChEBI" id="CHEBI:74151"/>
        <dbReference type="EC" id="2.3.1.225"/>
    </reaction>
</comment>
<comment type="similarity">
    <text evidence="7">Belongs to the DHHC palmitoyltransferase family.</text>
</comment>
<dbReference type="InterPro" id="IPR001594">
    <property type="entry name" value="Palmitoyltrfase_DHHC"/>
</dbReference>
<dbReference type="PROSITE" id="PS50216">
    <property type="entry name" value="DHHC"/>
    <property type="match status" value="1"/>
</dbReference>
<comment type="domain">
    <text evidence="7">The DHHC domain is required for palmitoyltransferase activity.</text>
</comment>
<dbReference type="Proteomes" id="UP001178507">
    <property type="component" value="Unassembled WGS sequence"/>
</dbReference>
<feature type="domain" description="Palmitoyltransferase DHHC" evidence="8">
    <location>
        <begin position="108"/>
        <end position="232"/>
    </location>
</feature>
<dbReference type="AlphaFoldDB" id="A0AA36IDW6"/>
<feature type="non-terminal residue" evidence="9">
    <location>
        <position position="1"/>
    </location>
</feature>